<evidence type="ECO:0000256" key="4">
    <source>
        <dbReference type="ARBA" id="ARBA00022842"/>
    </source>
</evidence>
<comment type="caution">
    <text evidence="6">The sequence shown here is derived from an EMBL/GenBank/DDBJ whole genome shotgun (WGS) entry which is preliminary data.</text>
</comment>
<feature type="binding site" evidence="5">
    <location>
        <position position="68"/>
    </location>
    <ligand>
        <name>Mg(2+)</name>
        <dbReference type="ChEBI" id="CHEBI:18420"/>
        <label>1</label>
        <note>catalytic</note>
    </ligand>
</feature>
<evidence type="ECO:0000256" key="1">
    <source>
        <dbReference type="ARBA" id="ARBA00009759"/>
    </source>
</evidence>
<dbReference type="Proteomes" id="UP000460561">
    <property type="component" value="Unassembled WGS sequence"/>
</dbReference>
<evidence type="ECO:0000256" key="5">
    <source>
        <dbReference type="PIRSR" id="PIRSR600760-2"/>
    </source>
</evidence>
<gene>
    <name evidence="6" type="ORF">GRI39_05330</name>
</gene>
<evidence type="ECO:0000313" key="7">
    <source>
        <dbReference type="Proteomes" id="UP000460561"/>
    </source>
</evidence>
<dbReference type="PANTHER" id="PTHR20854:SF4">
    <property type="entry name" value="INOSITOL-1-MONOPHOSPHATASE-RELATED"/>
    <property type="match status" value="1"/>
</dbReference>
<dbReference type="SUPFAM" id="SSF56655">
    <property type="entry name" value="Carbohydrate phosphatase"/>
    <property type="match status" value="1"/>
</dbReference>
<feature type="binding site" evidence="5">
    <location>
        <position position="92"/>
    </location>
    <ligand>
        <name>Mg(2+)</name>
        <dbReference type="ChEBI" id="CHEBI:18420"/>
        <label>1</label>
        <note>catalytic</note>
    </ligand>
</feature>
<sequence>MNALDHQILELMRKTARSVVMPRYRNLAADEVFEKAEDDPVTIADRESEAMLSDGLAALMPEAAIVGEEAAFSDSSVLDRLSGLCWIIDPIDGTKNFASGEGPFALMIALADGGLAQGSWIYDPVRDRLCHARKGGGAFVDGEAVKASATGEKPPVLAAMTAYMADHHRELFNEKIAPYYTEAVAPRCAAEQYPLVAFGNHDLALYQRTLSWDHAAGALFLNEAGGMSARLDGSPYRVDSKEKGMIGAATPALFEELAQRLEAAGYNPSV</sequence>
<comment type="similarity">
    <text evidence="1">Belongs to the inositol monophosphatase superfamily.</text>
</comment>
<dbReference type="GO" id="GO:0008934">
    <property type="term" value="F:inositol monophosphate 1-phosphatase activity"/>
    <property type="evidence" value="ECO:0007669"/>
    <property type="project" value="TreeGrafter"/>
</dbReference>
<dbReference type="InterPro" id="IPR000760">
    <property type="entry name" value="Inositol_monophosphatase-like"/>
</dbReference>
<dbReference type="InterPro" id="IPR020583">
    <property type="entry name" value="Inositol_monoP_metal-BS"/>
</dbReference>
<dbReference type="PRINTS" id="PR00377">
    <property type="entry name" value="IMPHPHTASES"/>
</dbReference>
<organism evidence="6 7">
    <name type="scientific">Altericroceibacterium indicum</name>
    <dbReference type="NCBI Taxonomy" id="374177"/>
    <lineage>
        <taxon>Bacteria</taxon>
        <taxon>Pseudomonadati</taxon>
        <taxon>Pseudomonadota</taxon>
        <taxon>Alphaproteobacteria</taxon>
        <taxon>Sphingomonadales</taxon>
        <taxon>Erythrobacteraceae</taxon>
        <taxon>Altericroceibacterium</taxon>
    </lineage>
</organism>
<feature type="binding site" evidence="5">
    <location>
        <position position="91"/>
    </location>
    <ligand>
        <name>Mg(2+)</name>
        <dbReference type="ChEBI" id="CHEBI:18420"/>
        <label>1</label>
        <note>catalytic</note>
    </ligand>
</feature>
<proteinExistence type="inferred from homology"/>
<dbReference type="GO" id="GO:0007165">
    <property type="term" value="P:signal transduction"/>
    <property type="evidence" value="ECO:0007669"/>
    <property type="project" value="TreeGrafter"/>
</dbReference>
<evidence type="ECO:0000256" key="2">
    <source>
        <dbReference type="ARBA" id="ARBA00022723"/>
    </source>
</evidence>
<dbReference type="GO" id="GO:0046872">
    <property type="term" value="F:metal ion binding"/>
    <property type="evidence" value="ECO:0007669"/>
    <property type="project" value="UniProtKB-KW"/>
</dbReference>
<dbReference type="PROSITE" id="PS00629">
    <property type="entry name" value="IMP_1"/>
    <property type="match status" value="1"/>
</dbReference>
<keyword evidence="4 5" id="KW-0460">Magnesium</keyword>
<protein>
    <submittedName>
        <fullName evidence="6">Inositol monophosphatase</fullName>
    </submittedName>
</protein>
<dbReference type="Gene3D" id="3.30.540.10">
    <property type="entry name" value="Fructose-1,6-Bisphosphatase, subunit A, domain 1"/>
    <property type="match status" value="1"/>
</dbReference>
<dbReference type="EMBL" id="WTYQ01000002">
    <property type="protein sequence ID" value="MXP25463.1"/>
    <property type="molecule type" value="Genomic_DNA"/>
</dbReference>
<dbReference type="RefSeq" id="WP_160738693.1">
    <property type="nucleotide sequence ID" value="NZ_WTYQ01000002.1"/>
</dbReference>
<dbReference type="OrthoDB" id="9785695at2"/>
<evidence type="ECO:0000256" key="3">
    <source>
        <dbReference type="ARBA" id="ARBA00022801"/>
    </source>
</evidence>
<keyword evidence="2 5" id="KW-0479">Metal-binding</keyword>
<dbReference type="GO" id="GO:0006020">
    <property type="term" value="P:inositol metabolic process"/>
    <property type="evidence" value="ECO:0007669"/>
    <property type="project" value="TreeGrafter"/>
</dbReference>
<comment type="cofactor">
    <cofactor evidence="5">
        <name>Mg(2+)</name>
        <dbReference type="ChEBI" id="CHEBI:18420"/>
    </cofactor>
</comment>
<evidence type="ECO:0000313" key="6">
    <source>
        <dbReference type="EMBL" id="MXP25463.1"/>
    </source>
</evidence>
<accession>A0A845A887</accession>
<name>A0A845A887_9SPHN</name>
<feature type="binding site" evidence="5">
    <location>
        <position position="213"/>
    </location>
    <ligand>
        <name>Mg(2+)</name>
        <dbReference type="ChEBI" id="CHEBI:18420"/>
        <label>1</label>
        <note>catalytic</note>
    </ligand>
</feature>
<dbReference type="PANTHER" id="PTHR20854">
    <property type="entry name" value="INOSITOL MONOPHOSPHATASE"/>
    <property type="match status" value="1"/>
</dbReference>
<reference evidence="6 7" key="1">
    <citation type="submission" date="2019-12" db="EMBL/GenBank/DDBJ databases">
        <title>Genomic-based taxomic classification of the family Erythrobacteraceae.</title>
        <authorList>
            <person name="Xu L."/>
        </authorList>
    </citation>
    <scope>NUCLEOTIDE SEQUENCE [LARGE SCALE GENOMIC DNA]</scope>
    <source>
        <strain evidence="6 7">DSM 18604</strain>
    </source>
</reference>
<keyword evidence="3" id="KW-0378">Hydrolase</keyword>
<dbReference type="Pfam" id="PF00459">
    <property type="entry name" value="Inositol_P"/>
    <property type="match status" value="1"/>
</dbReference>
<keyword evidence="7" id="KW-1185">Reference proteome</keyword>
<dbReference type="Gene3D" id="3.40.190.80">
    <property type="match status" value="1"/>
</dbReference>
<dbReference type="AlphaFoldDB" id="A0A845A887"/>
<feature type="binding site" evidence="5">
    <location>
        <position position="89"/>
    </location>
    <ligand>
        <name>Mg(2+)</name>
        <dbReference type="ChEBI" id="CHEBI:18420"/>
        <label>1</label>
        <note>catalytic</note>
    </ligand>
</feature>